<evidence type="ECO:0008006" key="5">
    <source>
        <dbReference type="Google" id="ProtNLM"/>
    </source>
</evidence>
<evidence type="ECO:0000313" key="4">
    <source>
        <dbReference type="Proteomes" id="UP001499895"/>
    </source>
</evidence>
<dbReference type="Pfam" id="PF20789">
    <property type="entry name" value="4HBT_3C"/>
    <property type="match status" value="1"/>
</dbReference>
<reference evidence="3 4" key="1">
    <citation type="journal article" date="2019" name="Int. J. Syst. Evol. Microbiol.">
        <title>The Global Catalogue of Microorganisms (GCM) 10K type strain sequencing project: providing services to taxonomists for standard genome sequencing and annotation.</title>
        <authorList>
            <consortium name="The Broad Institute Genomics Platform"/>
            <consortium name="The Broad Institute Genome Sequencing Center for Infectious Disease"/>
            <person name="Wu L."/>
            <person name="Ma J."/>
        </authorList>
    </citation>
    <scope>NUCLEOTIDE SEQUENCE [LARGE SCALE GENOMIC DNA]</scope>
    <source>
        <strain evidence="3 4">JCM 10649</strain>
    </source>
</reference>
<evidence type="ECO:0000313" key="3">
    <source>
        <dbReference type="EMBL" id="GAA0463035.1"/>
    </source>
</evidence>
<protein>
    <recommendedName>
        <fullName evidence="5">Thioesterase family protein</fullName>
    </recommendedName>
</protein>
<dbReference type="EMBL" id="BAAAHB010000024">
    <property type="protein sequence ID" value="GAA0463035.1"/>
    <property type="molecule type" value="Genomic_DNA"/>
</dbReference>
<name>A0ABN0ZYF1_9ACTN</name>
<dbReference type="Gene3D" id="2.40.160.210">
    <property type="entry name" value="Acyl-CoA thioesterase, double hotdog domain"/>
    <property type="match status" value="1"/>
</dbReference>
<dbReference type="InterPro" id="IPR049450">
    <property type="entry name" value="ACOT8-like_C"/>
</dbReference>
<evidence type="ECO:0000259" key="1">
    <source>
        <dbReference type="Pfam" id="PF13622"/>
    </source>
</evidence>
<feature type="domain" description="Acyl-CoA thioesterase-like N-terminal HotDog" evidence="1">
    <location>
        <begin position="32"/>
        <end position="105"/>
    </location>
</feature>
<comment type="caution">
    <text evidence="3">The sequence shown here is derived from an EMBL/GenBank/DDBJ whole genome shotgun (WGS) entry which is preliminary data.</text>
</comment>
<sequence>MTNTTTPVSPLALLRKPAGEPIDAGTHLNGFGGFHGGLALALLTSAMRGEAAGLPLQSVTARFDRPIGAEFRVETSKIRAGRSITVCAARAVSGKGIHVDATAVHGTPAPSTWQPFAPAAPVAPPPEECEIFAIPPEFVPISAYMEIRPVGTARPYSGGAEPELTAWIRLLGDEEPPDTARFIFLMDALAPSYAAVLSTLAAVPTVELTVRPSANLVRAASPWILLRATTRSASADGWVDEQLDAWGPDGTHLGSARQLRVVRAG</sequence>
<dbReference type="InterPro" id="IPR029069">
    <property type="entry name" value="HotDog_dom_sf"/>
</dbReference>
<dbReference type="SUPFAM" id="SSF54637">
    <property type="entry name" value="Thioesterase/thiol ester dehydrase-isomerase"/>
    <property type="match status" value="2"/>
</dbReference>
<keyword evidence="4" id="KW-1185">Reference proteome</keyword>
<organism evidence="3 4">
    <name type="scientific">Streptomyces stramineus</name>
    <dbReference type="NCBI Taxonomy" id="173861"/>
    <lineage>
        <taxon>Bacteria</taxon>
        <taxon>Bacillati</taxon>
        <taxon>Actinomycetota</taxon>
        <taxon>Actinomycetes</taxon>
        <taxon>Kitasatosporales</taxon>
        <taxon>Streptomycetaceae</taxon>
        <taxon>Streptomyces</taxon>
    </lineage>
</organism>
<feature type="domain" description="Acyl-CoA thioesterase-like C-terminal" evidence="2">
    <location>
        <begin position="126"/>
        <end position="261"/>
    </location>
</feature>
<dbReference type="RefSeq" id="WP_344089830.1">
    <property type="nucleotide sequence ID" value="NZ_BAAAHB010000024.1"/>
</dbReference>
<dbReference type="Proteomes" id="UP001499895">
    <property type="component" value="Unassembled WGS sequence"/>
</dbReference>
<dbReference type="CDD" id="cd03440">
    <property type="entry name" value="hot_dog"/>
    <property type="match status" value="1"/>
</dbReference>
<dbReference type="InterPro" id="IPR042171">
    <property type="entry name" value="Acyl-CoA_hotdog"/>
</dbReference>
<accession>A0ABN0ZYF1</accession>
<dbReference type="InterPro" id="IPR049449">
    <property type="entry name" value="TesB_ACOT8-like_N"/>
</dbReference>
<proteinExistence type="predicted"/>
<gene>
    <name evidence="3" type="ORF">GCM10009544_26900</name>
</gene>
<dbReference type="Pfam" id="PF13622">
    <property type="entry name" value="4HBT_3"/>
    <property type="match status" value="1"/>
</dbReference>
<evidence type="ECO:0000259" key="2">
    <source>
        <dbReference type="Pfam" id="PF20789"/>
    </source>
</evidence>